<keyword evidence="2" id="KW-0472">Membrane</keyword>
<feature type="chain" id="PRO_5012112668" evidence="3">
    <location>
        <begin position="23"/>
        <end position="702"/>
    </location>
</feature>
<evidence type="ECO:0000256" key="1">
    <source>
        <dbReference type="SAM" id="MobiDB-lite"/>
    </source>
</evidence>
<feature type="transmembrane region" description="Helical" evidence="2">
    <location>
        <begin position="667"/>
        <end position="690"/>
    </location>
</feature>
<evidence type="ECO:0000256" key="2">
    <source>
        <dbReference type="SAM" id="Phobius"/>
    </source>
</evidence>
<dbReference type="VEuPathDB" id="VectorBase:BGLB019559"/>
<gene>
    <name evidence="4" type="primary">106069546</name>
</gene>
<reference evidence="4" key="1">
    <citation type="submission" date="2020-05" db="UniProtKB">
        <authorList>
            <consortium name="EnsemblMetazoa"/>
        </authorList>
    </citation>
    <scope>IDENTIFICATION</scope>
    <source>
        <strain evidence="4">BB02</strain>
    </source>
</reference>
<evidence type="ECO:0000313" key="5">
    <source>
        <dbReference type="Proteomes" id="UP000076420"/>
    </source>
</evidence>
<feature type="compositionally biased region" description="Basic and acidic residues" evidence="1">
    <location>
        <begin position="25"/>
        <end position="55"/>
    </location>
</feature>
<keyword evidence="2" id="KW-1133">Transmembrane helix</keyword>
<feature type="region of interest" description="Disordered" evidence="1">
    <location>
        <begin position="91"/>
        <end position="117"/>
    </location>
</feature>
<dbReference type="EnsemblMetazoa" id="BGLB019559-RA">
    <property type="protein sequence ID" value="BGLB019559-PA"/>
    <property type="gene ID" value="BGLB019559"/>
</dbReference>
<protein>
    <submittedName>
        <fullName evidence="4">Uncharacterized protein</fullName>
    </submittedName>
</protein>
<keyword evidence="3" id="KW-0732">Signal</keyword>
<dbReference type="KEGG" id="bgt:106069546"/>
<feature type="region of interest" description="Disordered" evidence="1">
    <location>
        <begin position="23"/>
        <end position="55"/>
    </location>
</feature>
<dbReference type="Proteomes" id="UP000076420">
    <property type="component" value="Unassembled WGS sequence"/>
</dbReference>
<keyword evidence="2" id="KW-0812">Transmembrane</keyword>
<organism evidence="4 5">
    <name type="scientific">Biomphalaria glabrata</name>
    <name type="common">Bloodfluke planorb</name>
    <name type="synonym">Freshwater snail</name>
    <dbReference type="NCBI Taxonomy" id="6526"/>
    <lineage>
        <taxon>Eukaryota</taxon>
        <taxon>Metazoa</taxon>
        <taxon>Spiralia</taxon>
        <taxon>Lophotrochozoa</taxon>
        <taxon>Mollusca</taxon>
        <taxon>Gastropoda</taxon>
        <taxon>Heterobranchia</taxon>
        <taxon>Euthyneura</taxon>
        <taxon>Panpulmonata</taxon>
        <taxon>Hygrophila</taxon>
        <taxon>Lymnaeoidea</taxon>
        <taxon>Planorbidae</taxon>
        <taxon>Biomphalaria</taxon>
    </lineage>
</organism>
<feature type="region of interest" description="Disordered" evidence="1">
    <location>
        <begin position="371"/>
        <end position="391"/>
    </location>
</feature>
<name>A0A2C9KGZ9_BIOGL</name>
<dbReference type="VEuPathDB" id="VectorBase:BGLAX_051378"/>
<accession>A0A2C9KGZ9</accession>
<feature type="signal peptide" evidence="3">
    <location>
        <begin position="1"/>
        <end position="22"/>
    </location>
</feature>
<dbReference type="AlphaFoldDB" id="A0A2C9KGZ9"/>
<sequence length="702" mass="79300">MRLVYFLLVAGLVLAVIEPSLASDKQNKDKNKNDNKDKHDRNKEKEIQKNVQDKLKDMRKEISAFVRDIKDEVKDTLSSAIIDKLKDKIEKKDKKEKDDSSESSESSKEMSPDDKKRYKNLEQALAREIENLAKDVKSKIIDRLLKKKEYIKASVQEKLKLVSEAIEKIKSGTREDEDNESKDQVNEDDQDKKEKLILKVISTKLEAALENVLFNELNGTLEPTSDANGAVVRLLLHRLLNDIQPDIARVKESWRDFASAEFEMKEKAKKLHAKEVVDGKVRDTFTFEKLRSFKESLKEMLDKKRNFVEQKIELKNKVLFTLRNMSLVHRARTGQDFSYVEFLEGILNGTIKIPQALKDLFEDAKTAVEDLKEENTNSEIPTQSSEVEESTPAAVELTTSIEENAEESSVLDILNKVQDLETDLQSKITALENDVKAKVLEQVQNIRDVITSLVLEDNTAVSESPSLLYNISSDNPFLNDIIETAIRSLVAGNASEVTLSGNQALLNLFIQNLLKEFDASIQRLKQWRERFDHIRGVLVSIADNLQNAVNETEDVSTVPIDLTEYKHLLQEIHNVKALYVTQKDRVKTLVLEAFDKMTSVYQNRTGTDLSYNEVLSSLTNSSSDLTPLLDDFYSDLSTVAKSEGLKFDAVDPNSSDSLGGEGSSSSVVGVAVVGTIVVVLAAFGIGFFVFRRHRKQSLYTKI</sequence>
<dbReference type="RefSeq" id="XP_013084688.2">
    <property type="nucleotide sequence ID" value="XM_013229234.2"/>
</dbReference>
<proteinExistence type="predicted"/>
<evidence type="ECO:0000256" key="3">
    <source>
        <dbReference type="SAM" id="SignalP"/>
    </source>
</evidence>
<evidence type="ECO:0000313" key="4">
    <source>
        <dbReference type="EnsemblMetazoa" id="BGLB019559-PA"/>
    </source>
</evidence>
<dbReference type="OrthoDB" id="6124893at2759"/>